<evidence type="ECO:0000256" key="1">
    <source>
        <dbReference type="ARBA" id="ARBA00022701"/>
    </source>
</evidence>
<keyword evidence="4" id="KW-0175">Coiled coil</keyword>
<comment type="caution">
    <text evidence="8">The sequence shown here is derived from an EMBL/GenBank/DDBJ whole genome shotgun (WGS) entry which is preliminary data.</text>
</comment>
<reference evidence="8 9" key="1">
    <citation type="journal article" date="2020" name="IScience">
        <title>Genome Sequencing of the Endangered Kingdonia uniflora (Circaeasteraceae, Ranunculales) Reveals Potential Mechanisms of Evolutionary Specialization.</title>
        <authorList>
            <person name="Sun Y."/>
            <person name="Deng T."/>
            <person name="Zhang A."/>
            <person name="Moore M.J."/>
            <person name="Landis J.B."/>
            <person name="Lin N."/>
            <person name="Zhang H."/>
            <person name="Zhang X."/>
            <person name="Huang J."/>
            <person name="Zhang X."/>
            <person name="Sun H."/>
            <person name="Wang H."/>
        </authorList>
    </citation>
    <scope>NUCLEOTIDE SEQUENCE [LARGE SCALE GENOMIC DNA]</scope>
    <source>
        <strain evidence="8">TB1705</strain>
        <tissue evidence="8">Leaf</tissue>
    </source>
</reference>
<evidence type="ECO:0000256" key="6">
    <source>
        <dbReference type="ARBA" id="ARBA00034488"/>
    </source>
</evidence>
<evidence type="ECO:0000256" key="3">
    <source>
        <dbReference type="ARBA" id="ARBA00022840"/>
    </source>
</evidence>
<evidence type="ECO:0000256" key="5">
    <source>
        <dbReference type="ARBA" id="ARBA00023175"/>
    </source>
</evidence>
<evidence type="ECO:0000313" key="8">
    <source>
        <dbReference type="EMBL" id="KAF6171065.1"/>
    </source>
</evidence>
<keyword evidence="5" id="KW-0505">Motor protein</keyword>
<name>A0A7J7NV35_9MAGN</name>
<feature type="domain" description="Kinesin motor" evidence="7">
    <location>
        <begin position="63"/>
        <end position="140"/>
    </location>
</feature>
<evidence type="ECO:0000256" key="4">
    <source>
        <dbReference type="ARBA" id="ARBA00023054"/>
    </source>
</evidence>
<keyword evidence="3" id="KW-0067">ATP-binding</keyword>
<protein>
    <recommendedName>
        <fullName evidence="7">Kinesin motor domain-containing protein</fullName>
    </recommendedName>
</protein>
<dbReference type="InterPro" id="IPR001752">
    <property type="entry name" value="Kinesin_motor_dom"/>
</dbReference>
<accession>A0A7J7NV35</accession>
<evidence type="ECO:0000256" key="2">
    <source>
        <dbReference type="ARBA" id="ARBA00022741"/>
    </source>
</evidence>
<evidence type="ECO:0000259" key="7">
    <source>
        <dbReference type="Pfam" id="PF00225"/>
    </source>
</evidence>
<dbReference type="Proteomes" id="UP000541444">
    <property type="component" value="Unassembled WGS sequence"/>
</dbReference>
<comment type="similarity">
    <text evidence="6">Belongs to the TRAFAC class myosin-kinesin ATPase superfamily. Kinesin family. KIN-12 subfamily.</text>
</comment>
<organism evidence="8 9">
    <name type="scientific">Kingdonia uniflora</name>
    <dbReference type="NCBI Taxonomy" id="39325"/>
    <lineage>
        <taxon>Eukaryota</taxon>
        <taxon>Viridiplantae</taxon>
        <taxon>Streptophyta</taxon>
        <taxon>Embryophyta</taxon>
        <taxon>Tracheophyta</taxon>
        <taxon>Spermatophyta</taxon>
        <taxon>Magnoliopsida</taxon>
        <taxon>Ranunculales</taxon>
        <taxon>Circaeasteraceae</taxon>
        <taxon>Kingdonia</taxon>
    </lineage>
</organism>
<dbReference type="EMBL" id="JACGCM010000543">
    <property type="protein sequence ID" value="KAF6171065.1"/>
    <property type="molecule type" value="Genomic_DNA"/>
</dbReference>
<dbReference type="InterPro" id="IPR044986">
    <property type="entry name" value="KIF15/KIN-12"/>
</dbReference>
<dbReference type="SUPFAM" id="SSF52540">
    <property type="entry name" value="P-loop containing nucleoside triphosphate hydrolases"/>
    <property type="match status" value="1"/>
</dbReference>
<dbReference type="OrthoDB" id="1724961at2759"/>
<dbReference type="GO" id="GO:0005524">
    <property type="term" value="F:ATP binding"/>
    <property type="evidence" value="ECO:0007669"/>
    <property type="project" value="UniProtKB-KW"/>
</dbReference>
<gene>
    <name evidence="8" type="ORF">GIB67_037354</name>
</gene>
<dbReference type="InterPro" id="IPR036961">
    <property type="entry name" value="Kinesin_motor_dom_sf"/>
</dbReference>
<proteinExistence type="inferred from homology"/>
<dbReference type="Pfam" id="PF00225">
    <property type="entry name" value="Kinesin"/>
    <property type="match status" value="1"/>
</dbReference>
<dbReference type="GO" id="GO:0005874">
    <property type="term" value="C:microtubule"/>
    <property type="evidence" value="ECO:0007669"/>
    <property type="project" value="UniProtKB-KW"/>
</dbReference>
<evidence type="ECO:0000313" key="9">
    <source>
        <dbReference type="Proteomes" id="UP000541444"/>
    </source>
</evidence>
<dbReference type="GO" id="GO:0003777">
    <property type="term" value="F:microtubule motor activity"/>
    <property type="evidence" value="ECO:0007669"/>
    <property type="project" value="InterPro"/>
</dbReference>
<dbReference type="AlphaFoldDB" id="A0A7J7NV35"/>
<dbReference type="GO" id="GO:0007018">
    <property type="term" value="P:microtubule-based movement"/>
    <property type="evidence" value="ECO:0007669"/>
    <property type="project" value="InterPro"/>
</dbReference>
<keyword evidence="2" id="KW-0547">Nucleotide-binding</keyword>
<dbReference type="Gene3D" id="3.40.850.10">
    <property type="entry name" value="Kinesin motor domain"/>
    <property type="match status" value="1"/>
</dbReference>
<keyword evidence="1" id="KW-0493">Microtubule</keyword>
<keyword evidence="9" id="KW-1185">Reference proteome</keyword>
<dbReference type="InterPro" id="IPR027417">
    <property type="entry name" value="P-loop_NTPase"/>
</dbReference>
<sequence>MSSIHPSYWEVIAVEEWIGKSTLPRNPLVVVELSRYRYFKVSPSCACLSPVDLSPIIFASVLSTGSGKTYTMWGPPSAMLEDHSPSSNHGIVPPIFQMLFSEFQRLHNELLCYLLVTGIYEQIGDLLDPTRRNLQIEMMQKNLLFEI</sequence>
<dbReference type="PANTHER" id="PTHR37739:SF16">
    <property type="entry name" value="KINESIN-LIKE PROTEIN"/>
    <property type="match status" value="1"/>
</dbReference>
<dbReference type="GO" id="GO:0008017">
    <property type="term" value="F:microtubule binding"/>
    <property type="evidence" value="ECO:0007669"/>
    <property type="project" value="InterPro"/>
</dbReference>
<dbReference type="PANTHER" id="PTHR37739">
    <property type="entry name" value="KINESIN-LIKE PROTEIN KIN-12D"/>
    <property type="match status" value="1"/>
</dbReference>